<evidence type="ECO:0000256" key="1">
    <source>
        <dbReference type="ARBA" id="ARBA00004167"/>
    </source>
</evidence>
<gene>
    <name evidence="6" type="ORF">HK099_003971</name>
</gene>
<name>A0AAD5UAT5_9FUNG</name>
<keyword evidence="4" id="KW-0812">Transmembrane</keyword>
<evidence type="ECO:0008006" key="8">
    <source>
        <dbReference type="Google" id="ProtNLM"/>
    </source>
</evidence>
<evidence type="ECO:0000256" key="3">
    <source>
        <dbReference type="ARBA" id="ARBA00022737"/>
    </source>
</evidence>
<dbReference type="PANTHER" id="PTHR48053:SF126">
    <property type="entry name" value="MDIS1-INTERACTING RECEPTOR LIKE KINASE 2-LIKE ISOFORM X1"/>
    <property type="match status" value="1"/>
</dbReference>
<dbReference type="Pfam" id="PF13855">
    <property type="entry name" value="LRR_8"/>
    <property type="match status" value="1"/>
</dbReference>
<comment type="subcellular location">
    <subcellularLocation>
        <location evidence="1">Membrane</location>
        <topology evidence="1">Single-pass membrane protein</topology>
    </subcellularLocation>
</comment>
<dbReference type="FunFam" id="3.80.10.10:FF:000383">
    <property type="entry name" value="Leucine-rich repeat receptor protein kinase EMS1"/>
    <property type="match status" value="1"/>
</dbReference>
<dbReference type="PANTHER" id="PTHR48053">
    <property type="entry name" value="LEUCINE RICH REPEAT FAMILY PROTEIN, EXPRESSED"/>
    <property type="match status" value="1"/>
</dbReference>
<evidence type="ECO:0000313" key="7">
    <source>
        <dbReference type="Proteomes" id="UP001211065"/>
    </source>
</evidence>
<dbReference type="InterPro" id="IPR001611">
    <property type="entry name" value="Leu-rich_rpt"/>
</dbReference>
<dbReference type="Proteomes" id="UP001211065">
    <property type="component" value="Unassembled WGS sequence"/>
</dbReference>
<dbReference type="Gene3D" id="3.80.10.10">
    <property type="entry name" value="Ribonuclease Inhibitor"/>
    <property type="match status" value="1"/>
</dbReference>
<evidence type="ECO:0000256" key="5">
    <source>
        <dbReference type="SAM" id="SignalP"/>
    </source>
</evidence>
<feature type="transmembrane region" description="Helical" evidence="4">
    <location>
        <begin position="302"/>
        <end position="324"/>
    </location>
</feature>
<evidence type="ECO:0000313" key="6">
    <source>
        <dbReference type="EMBL" id="KAJ3226859.1"/>
    </source>
</evidence>
<dbReference type="InterPro" id="IPR032675">
    <property type="entry name" value="LRR_dom_sf"/>
</dbReference>
<proteinExistence type="predicted"/>
<keyword evidence="4" id="KW-0472">Membrane</keyword>
<sequence>MKVLGSNLSTFLLVLHVFAAVNITEINQQSHDCMVIYKWIPQIYPNNVADCCAITADSKDSTLVHITCDANKRVTKINIGKKYNPALTQIRGNWKSEASGILNAVLPPFLGLLTELTTFYVTDAFLYGQIPMEIGNLTKLQYFSVGYNSLTGEVPKNLFSNMKSLIALDISHNKLSGNIPNSFVGLPSLVSVQIGSNQFSGPLPDYSKLANVGLGPKYDIENGGGFLPICDFRNLGPTACVEFASDLTNKLPSSCILSTPPPKVCTPEQISPVETTKSIETPIFATTNPTPSPQGISDSLKIAIVAISIILFFTLAYFVSFRIIKRKNKVENERFQRERQIVVK</sequence>
<dbReference type="AlphaFoldDB" id="A0AAD5UAT5"/>
<dbReference type="GO" id="GO:0016020">
    <property type="term" value="C:membrane"/>
    <property type="evidence" value="ECO:0007669"/>
    <property type="project" value="UniProtKB-SubCell"/>
</dbReference>
<keyword evidence="2 5" id="KW-0732">Signal</keyword>
<feature type="chain" id="PRO_5042127374" description="L domain-like protein" evidence="5">
    <location>
        <begin position="20"/>
        <end position="344"/>
    </location>
</feature>
<dbReference type="EMBL" id="JADGJW010000027">
    <property type="protein sequence ID" value="KAJ3226859.1"/>
    <property type="molecule type" value="Genomic_DNA"/>
</dbReference>
<keyword evidence="7" id="KW-1185">Reference proteome</keyword>
<dbReference type="InterPro" id="IPR051716">
    <property type="entry name" value="Plant_RL_S/T_kinase"/>
</dbReference>
<reference evidence="6" key="1">
    <citation type="submission" date="2020-05" db="EMBL/GenBank/DDBJ databases">
        <title>Phylogenomic resolution of chytrid fungi.</title>
        <authorList>
            <person name="Stajich J.E."/>
            <person name="Amses K."/>
            <person name="Simmons R."/>
            <person name="Seto K."/>
            <person name="Myers J."/>
            <person name="Bonds A."/>
            <person name="Quandt C.A."/>
            <person name="Barry K."/>
            <person name="Liu P."/>
            <person name="Grigoriev I."/>
            <person name="Longcore J.E."/>
            <person name="James T.Y."/>
        </authorList>
    </citation>
    <scope>NUCLEOTIDE SEQUENCE</scope>
    <source>
        <strain evidence="6">JEL0476</strain>
    </source>
</reference>
<keyword evidence="4" id="KW-1133">Transmembrane helix</keyword>
<comment type="caution">
    <text evidence="6">The sequence shown here is derived from an EMBL/GenBank/DDBJ whole genome shotgun (WGS) entry which is preliminary data.</text>
</comment>
<evidence type="ECO:0000256" key="4">
    <source>
        <dbReference type="SAM" id="Phobius"/>
    </source>
</evidence>
<feature type="signal peptide" evidence="5">
    <location>
        <begin position="1"/>
        <end position="19"/>
    </location>
</feature>
<accession>A0AAD5UAT5</accession>
<dbReference type="SUPFAM" id="SSF52058">
    <property type="entry name" value="L domain-like"/>
    <property type="match status" value="1"/>
</dbReference>
<organism evidence="6 7">
    <name type="scientific">Clydaea vesicula</name>
    <dbReference type="NCBI Taxonomy" id="447962"/>
    <lineage>
        <taxon>Eukaryota</taxon>
        <taxon>Fungi</taxon>
        <taxon>Fungi incertae sedis</taxon>
        <taxon>Chytridiomycota</taxon>
        <taxon>Chytridiomycota incertae sedis</taxon>
        <taxon>Chytridiomycetes</taxon>
        <taxon>Lobulomycetales</taxon>
        <taxon>Lobulomycetaceae</taxon>
        <taxon>Clydaea</taxon>
    </lineage>
</organism>
<evidence type="ECO:0000256" key="2">
    <source>
        <dbReference type="ARBA" id="ARBA00022729"/>
    </source>
</evidence>
<keyword evidence="3" id="KW-0677">Repeat</keyword>
<protein>
    <recommendedName>
        <fullName evidence="8">L domain-like protein</fullName>
    </recommendedName>
</protein>